<dbReference type="Proteomes" id="UP000829447">
    <property type="component" value="Linkage Group LG1"/>
</dbReference>
<sequence>MLLYSWLTGVEPNVVFCCCSPSTSRFEVFCILRCFSARHGWKGYDTVLKEILRAEITPIVEEFHQNMNNDTVYEVRLQAAADTFITMASGLPRASGCFPPCGFQAHGTVYNCMTCQYDSCEFPLDCPLQEITVEENNRTQMWCHVPFVLPSDIQIVWRYAEIKTLLMDQFEEVTVGMDKLFSIPSARLEHSGTYQCEIFSQERSLVRIYYHLTVVPNEVVGHAELQDVFDKALLPAGQFLLLASIPPFSLLRLPSPDLLTICLTSLLLLLFLTLGVLYWWSSKKMDCERDQKHELHWNTYPFAQAKHYTVGECGSEHGPQPRHHNGCPPAPATDQPPAAGYDPGTSPGAMAHHPRAAGSPIGPLSHCHPSPRPLPRGPRLLTKTTGDNDVEAYLHTFEHTALREGWPEEDWARILIPFLSGEAQLAYHSMDPLRPPNMTS</sequence>
<evidence type="ECO:0000313" key="1">
    <source>
        <dbReference type="EMBL" id="MCI4374145.1"/>
    </source>
</evidence>
<protein>
    <submittedName>
        <fullName evidence="1">Uncharacterized protein</fullName>
    </submittedName>
</protein>
<gene>
    <name evidence="1" type="ORF">PGIGA_G00002950</name>
</gene>
<proteinExistence type="predicted"/>
<reference evidence="1 2" key="1">
    <citation type="journal article" date="2022" name="bioRxiv">
        <title>An ancient truncated duplication of the anti-Mullerian hormone receptor type 2 gene is a potential conserved master sex determinant in the Pangasiidae catfish family.</title>
        <authorList>
            <person name="Wen M."/>
            <person name="Pan Q."/>
            <person name="Jouanno E."/>
            <person name="Montfort J."/>
            <person name="Zahm M."/>
            <person name="Cabau C."/>
            <person name="Klopp C."/>
            <person name="Iampietro C."/>
            <person name="Roques C."/>
            <person name="Bouchez O."/>
            <person name="Castinel A."/>
            <person name="Donnadieu C."/>
            <person name="Parrinello H."/>
            <person name="Poncet C."/>
            <person name="Belmonte E."/>
            <person name="Gautier V."/>
            <person name="Avarre J.-C."/>
            <person name="Dugue R."/>
            <person name="Gustiano R."/>
            <person name="Ha T.T.T."/>
            <person name="Campet M."/>
            <person name="Sriphairoj K."/>
            <person name="Ribolli J."/>
            <person name="de Almeida F.L."/>
            <person name="Desvignes T."/>
            <person name="Postlethwait J.H."/>
            <person name="Bucao C.F."/>
            <person name="Robinson-Rechavi M."/>
            <person name="Bobe J."/>
            <person name="Herpin A."/>
            <person name="Guiguen Y."/>
        </authorList>
    </citation>
    <scope>NUCLEOTIDE SEQUENCE [LARGE SCALE GENOMIC DNA]</scope>
    <source>
        <strain evidence="1">YG-Dec2019</strain>
    </source>
</reference>
<evidence type="ECO:0000313" key="2">
    <source>
        <dbReference type="Proteomes" id="UP000829447"/>
    </source>
</evidence>
<accession>A0ACC5W753</accession>
<comment type="caution">
    <text evidence="1">The sequence shown here is derived from an EMBL/GenBank/DDBJ whole genome shotgun (WGS) entry which is preliminary data.</text>
</comment>
<organism evidence="1 2">
    <name type="scientific">Pangasianodon gigas</name>
    <name type="common">Mekong giant catfish</name>
    <name type="synonym">Pangasius gigas</name>
    <dbReference type="NCBI Taxonomy" id="30993"/>
    <lineage>
        <taxon>Eukaryota</taxon>
        <taxon>Metazoa</taxon>
        <taxon>Chordata</taxon>
        <taxon>Craniata</taxon>
        <taxon>Vertebrata</taxon>
        <taxon>Euteleostomi</taxon>
        <taxon>Actinopterygii</taxon>
        <taxon>Neopterygii</taxon>
        <taxon>Teleostei</taxon>
        <taxon>Ostariophysi</taxon>
        <taxon>Siluriformes</taxon>
        <taxon>Pangasiidae</taxon>
        <taxon>Pangasianodon</taxon>
    </lineage>
</organism>
<name>A0ACC5W753_PANGG</name>
<keyword evidence="2" id="KW-1185">Reference proteome</keyword>
<dbReference type="EMBL" id="CM040454">
    <property type="protein sequence ID" value="MCI4374145.1"/>
    <property type="molecule type" value="Genomic_DNA"/>
</dbReference>